<evidence type="ECO:0000313" key="2">
    <source>
        <dbReference type="Proteomes" id="UP000595814"/>
    </source>
</evidence>
<dbReference type="EMBL" id="CP066744">
    <property type="protein sequence ID" value="QQK07372.1"/>
    <property type="molecule type" value="Genomic_DNA"/>
</dbReference>
<protein>
    <submittedName>
        <fullName evidence="1">Uncharacterized protein</fullName>
    </submittedName>
</protein>
<reference evidence="1 2" key="1">
    <citation type="journal article" date="2022" name="Int. J. Syst. Evol. Microbiol.">
        <title>Miniphocaeibacter halophilus sp. nov., an ammonium-tolerant acetate-producing bacterium isolated from a biogas system.</title>
        <authorList>
            <person name="Schnurer A."/>
            <person name="Singh A."/>
            <person name="Bi S."/>
            <person name="Qiao W."/>
            <person name="Westerholm M."/>
        </authorList>
    </citation>
    <scope>NUCLEOTIDE SEQUENCE [LARGE SCALE GENOMIC DNA]</scope>
    <source>
        <strain evidence="1 2">AMB_01</strain>
    </source>
</reference>
<name>A0AC61MPC0_9FIRM</name>
<sequence>MILLLIEDNLKLGDITLVFFGYTTDGSRNWLVKTKFTKATIDKIDFMLQNSMIQQMSII</sequence>
<dbReference type="Proteomes" id="UP000595814">
    <property type="component" value="Chromosome"/>
</dbReference>
<evidence type="ECO:0000313" key="1">
    <source>
        <dbReference type="EMBL" id="QQK07372.1"/>
    </source>
</evidence>
<keyword evidence="2" id="KW-1185">Reference proteome</keyword>
<gene>
    <name evidence="1" type="ORF">JFY71_08610</name>
</gene>
<organism evidence="1 2">
    <name type="scientific">Miniphocaeibacter halophilus</name>
    <dbReference type="NCBI Taxonomy" id="2931922"/>
    <lineage>
        <taxon>Bacteria</taxon>
        <taxon>Bacillati</taxon>
        <taxon>Bacillota</taxon>
        <taxon>Tissierellia</taxon>
        <taxon>Tissierellales</taxon>
        <taxon>Peptoniphilaceae</taxon>
        <taxon>Miniphocaeibacter</taxon>
    </lineage>
</organism>
<proteinExistence type="predicted"/>
<accession>A0AC61MPC0</accession>